<keyword evidence="10" id="KW-0169">Cobalamin biosynthesis</keyword>
<evidence type="ECO:0000256" key="11">
    <source>
        <dbReference type="ARBA" id="ARBA00022679"/>
    </source>
</evidence>
<dbReference type="CDD" id="cd00544">
    <property type="entry name" value="CobU"/>
    <property type="match status" value="1"/>
</dbReference>
<feature type="binding site" evidence="19">
    <location>
        <begin position="50"/>
        <end position="53"/>
    </location>
    <ligand>
        <name>GTP</name>
        <dbReference type="ChEBI" id="CHEBI:37565"/>
    </ligand>
</feature>
<dbReference type="RefSeq" id="WP_211143207.1">
    <property type="nucleotide sequence ID" value="NZ_JAEEGB010000015.1"/>
</dbReference>
<dbReference type="Gene3D" id="3.40.50.300">
    <property type="entry name" value="P-loop containing nucleotide triphosphate hydrolases"/>
    <property type="match status" value="1"/>
</dbReference>
<dbReference type="AlphaFoldDB" id="A0A934I0A4"/>
<evidence type="ECO:0000256" key="12">
    <source>
        <dbReference type="ARBA" id="ARBA00022741"/>
    </source>
</evidence>
<keyword evidence="13 20" id="KW-0418">Kinase</keyword>
<evidence type="ECO:0000256" key="18">
    <source>
        <dbReference type="PIRSR" id="PIRSR006135-1"/>
    </source>
</evidence>
<organism evidence="20 21">
    <name type="scientific">Clostridium aciditolerans</name>
    <dbReference type="NCBI Taxonomy" id="339861"/>
    <lineage>
        <taxon>Bacteria</taxon>
        <taxon>Bacillati</taxon>
        <taxon>Bacillota</taxon>
        <taxon>Clostridia</taxon>
        <taxon>Eubacteriales</taxon>
        <taxon>Clostridiaceae</taxon>
        <taxon>Clostridium</taxon>
    </lineage>
</organism>
<dbReference type="GO" id="GO:0009236">
    <property type="term" value="P:cobalamin biosynthetic process"/>
    <property type="evidence" value="ECO:0007669"/>
    <property type="project" value="UniProtKB-KW"/>
</dbReference>
<keyword evidence="11 20" id="KW-0808">Transferase</keyword>
<evidence type="ECO:0000313" key="21">
    <source>
        <dbReference type="Proteomes" id="UP000622687"/>
    </source>
</evidence>
<evidence type="ECO:0000256" key="5">
    <source>
        <dbReference type="ARBA" id="ARBA00004692"/>
    </source>
</evidence>
<comment type="catalytic activity">
    <reaction evidence="3">
        <text>adenosylcob(III)inamide + GTP = adenosylcob(III)inamide phosphate + GDP + H(+)</text>
        <dbReference type="Rhea" id="RHEA:15765"/>
        <dbReference type="ChEBI" id="CHEBI:2480"/>
        <dbReference type="ChEBI" id="CHEBI:15378"/>
        <dbReference type="ChEBI" id="CHEBI:37565"/>
        <dbReference type="ChEBI" id="CHEBI:58189"/>
        <dbReference type="ChEBI" id="CHEBI:58502"/>
        <dbReference type="EC" id="2.7.1.156"/>
    </reaction>
</comment>
<gene>
    <name evidence="20" type="primary">cobU</name>
    <name evidence="20" type="ORF">I6U51_13840</name>
</gene>
<name>A0A934I0A4_9CLOT</name>
<evidence type="ECO:0000256" key="16">
    <source>
        <dbReference type="ARBA" id="ARBA00029570"/>
    </source>
</evidence>
<evidence type="ECO:0000256" key="6">
    <source>
        <dbReference type="ARBA" id="ARBA00005159"/>
    </source>
</evidence>
<keyword evidence="15 19" id="KW-0342">GTP-binding</keyword>
<evidence type="ECO:0000256" key="17">
    <source>
        <dbReference type="ARBA" id="ARBA00030571"/>
    </source>
</evidence>
<evidence type="ECO:0000256" key="2">
    <source>
        <dbReference type="ARBA" id="ARBA00000711"/>
    </source>
</evidence>
<evidence type="ECO:0000256" key="8">
    <source>
        <dbReference type="ARBA" id="ARBA00012016"/>
    </source>
</evidence>
<dbReference type="GO" id="GO:0005524">
    <property type="term" value="F:ATP binding"/>
    <property type="evidence" value="ECO:0007669"/>
    <property type="project" value="UniProtKB-KW"/>
</dbReference>
<evidence type="ECO:0000256" key="15">
    <source>
        <dbReference type="ARBA" id="ARBA00023134"/>
    </source>
</evidence>
<protein>
    <recommendedName>
        <fullName evidence="16">Adenosylcobinamide kinase</fullName>
        <ecNumber evidence="8">2.7.1.156</ecNumber>
        <ecNumber evidence="9">2.7.7.62</ecNumber>
    </recommendedName>
    <alternativeName>
        <fullName evidence="17">Adenosylcobinamide-phosphate guanylyltransferase</fullName>
    </alternativeName>
</protein>
<feature type="binding site" evidence="19">
    <location>
        <position position="81"/>
    </location>
    <ligand>
        <name>GTP</name>
        <dbReference type="ChEBI" id="CHEBI:37565"/>
    </ligand>
</feature>
<sequence>MSKITLVTGGSRSGKSTFAEKLLEDKDNVLYIATAIVTDKEMEKRVEKHKKQRNSKWETYEGYKGLDKILKEDKNKYVMLECIGTMVTNLMFDKNYDFESMNQEEIERLSFSIKNEIENMIASAKENNKNLVIVTNEVGWGLVSEHRLGRIFSDILGHINQFIARLSDEAYLVSCGIPLKLK</sequence>
<dbReference type="GO" id="GO:0005525">
    <property type="term" value="F:GTP binding"/>
    <property type="evidence" value="ECO:0007669"/>
    <property type="project" value="UniProtKB-KW"/>
</dbReference>
<accession>A0A934I0A4</accession>
<evidence type="ECO:0000256" key="1">
    <source>
        <dbReference type="ARBA" id="ARBA00000312"/>
    </source>
</evidence>
<evidence type="ECO:0000256" key="7">
    <source>
        <dbReference type="ARBA" id="ARBA00007490"/>
    </source>
</evidence>
<evidence type="ECO:0000313" key="20">
    <source>
        <dbReference type="EMBL" id="MBI6873782.1"/>
    </source>
</evidence>
<dbReference type="EC" id="2.7.1.156" evidence="8"/>
<comment type="similarity">
    <text evidence="7">Belongs to the CobU/CobP family.</text>
</comment>
<dbReference type="Pfam" id="PF02283">
    <property type="entry name" value="CobU"/>
    <property type="match status" value="1"/>
</dbReference>
<evidence type="ECO:0000256" key="14">
    <source>
        <dbReference type="ARBA" id="ARBA00022840"/>
    </source>
</evidence>
<comment type="catalytic activity">
    <reaction evidence="2">
        <text>adenosylcob(III)inamide phosphate + GTP + H(+) = adenosylcob(III)inamide-GDP + diphosphate</text>
        <dbReference type="Rhea" id="RHEA:22712"/>
        <dbReference type="ChEBI" id="CHEBI:15378"/>
        <dbReference type="ChEBI" id="CHEBI:33019"/>
        <dbReference type="ChEBI" id="CHEBI:37565"/>
        <dbReference type="ChEBI" id="CHEBI:58502"/>
        <dbReference type="ChEBI" id="CHEBI:60487"/>
        <dbReference type="EC" id="2.7.7.62"/>
    </reaction>
</comment>
<reference evidence="20" key="1">
    <citation type="submission" date="2020-12" db="EMBL/GenBank/DDBJ databases">
        <title>Clostridium thailandense sp. nov., a novel acetogenic bacterium isolated from peat land soil in Thailand.</title>
        <authorList>
            <person name="Chaikitkaew S."/>
            <person name="Birkeland N.K."/>
        </authorList>
    </citation>
    <scope>NUCLEOTIDE SEQUENCE</scope>
    <source>
        <strain evidence="20">DSM 17425</strain>
    </source>
</reference>
<evidence type="ECO:0000256" key="19">
    <source>
        <dbReference type="PIRSR" id="PIRSR006135-2"/>
    </source>
</evidence>
<dbReference type="SUPFAM" id="SSF52540">
    <property type="entry name" value="P-loop containing nucleoside triphosphate hydrolases"/>
    <property type="match status" value="1"/>
</dbReference>
<evidence type="ECO:0000256" key="13">
    <source>
        <dbReference type="ARBA" id="ARBA00022777"/>
    </source>
</evidence>
<dbReference type="PANTHER" id="PTHR34848:SF1">
    <property type="entry name" value="BIFUNCTIONAL ADENOSYLCOBALAMIN BIOSYNTHESIS PROTEIN COBU"/>
    <property type="match status" value="1"/>
</dbReference>
<dbReference type="GO" id="GO:0043752">
    <property type="term" value="F:adenosylcobinamide kinase activity"/>
    <property type="evidence" value="ECO:0007669"/>
    <property type="project" value="UniProtKB-EC"/>
</dbReference>
<proteinExistence type="inferred from homology"/>
<comment type="catalytic activity">
    <reaction evidence="1">
        <text>adenosylcob(III)inamide + ATP = adenosylcob(III)inamide phosphate + ADP + H(+)</text>
        <dbReference type="Rhea" id="RHEA:15769"/>
        <dbReference type="ChEBI" id="CHEBI:2480"/>
        <dbReference type="ChEBI" id="CHEBI:15378"/>
        <dbReference type="ChEBI" id="CHEBI:30616"/>
        <dbReference type="ChEBI" id="CHEBI:58502"/>
        <dbReference type="ChEBI" id="CHEBI:456216"/>
        <dbReference type="EC" id="2.7.1.156"/>
    </reaction>
</comment>
<keyword evidence="21" id="KW-1185">Reference proteome</keyword>
<dbReference type="EMBL" id="JAEEGB010000015">
    <property type="protein sequence ID" value="MBI6873782.1"/>
    <property type="molecule type" value="Genomic_DNA"/>
</dbReference>
<feature type="binding site" evidence="19">
    <location>
        <begin position="9"/>
        <end position="16"/>
    </location>
    <ligand>
        <name>GTP</name>
        <dbReference type="ChEBI" id="CHEBI:37565"/>
    </ligand>
</feature>
<comment type="pathway">
    <text evidence="6">Cofactor biosynthesis; adenosylcobalamin biosynthesis; adenosylcobalamin from cob(II)yrinate a,c-diamide: step 5/7.</text>
</comment>
<dbReference type="PANTHER" id="PTHR34848">
    <property type="match status" value="1"/>
</dbReference>
<feature type="binding site" evidence="19">
    <location>
        <begin position="33"/>
        <end position="35"/>
    </location>
    <ligand>
        <name>GTP</name>
        <dbReference type="ChEBI" id="CHEBI:37565"/>
    </ligand>
</feature>
<evidence type="ECO:0000256" key="3">
    <source>
        <dbReference type="ARBA" id="ARBA00001522"/>
    </source>
</evidence>
<dbReference type="Proteomes" id="UP000622687">
    <property type="component" value="Unassembled WGS sequence"/>
</dbReference>
<dbReference type="GO" id="GO:0008820">
    <property type="term" value="F:cobinamide phosphate guanylyltransferase activity"/>
    <property type="evidence" value="ECO:0007669"/>
    <property type="project" value="UniProtKB-EC"/>
</dbReference>
<dbReference type="InterPro" id="IPR027417">
    <property type="entry name" value="P-loop_NTPase"/>
</dbReference>
<feature type="active site" description="GMP-histidine intermediate" evidence="18">
    <location>
        <position position="49"/>
    </location>
</feature>
<evidence type="ECO:0000256" key="4">
    <source>
        <dbReference type="ARBA" id="ARBA00003889"/>
    </source>
</evidence>
<keyword evidence="14" id="KW-0067">ATP-binding</keyword>
<dbReference type="InterPro" id="IPR003203">
    <property type="entry name" value="CobU/CobP"/>
</dbReference>
<feature type="binding site" evidence="19">
    <location>
        <position position="61"/>
    </location>
    <ligand>
        <name>GTP</name>
        <dbReference type="ChEBI" id="CHEBI:37565"/>
    </ligand>
</feature>
<dbReference type="NCBIfam" id="NF004469">
    <property type="entry name" value="PRK05800.1"/>
    <property type="match status" value="1"/>
</dbReference>
<comment type="caution">
    <text evidence="20">The sequence shown here is derived from an EMBL/GenBank/DDBJ whole genome shotgun (WGS) entry which is preliminary data.</text>
</comment>
<evidence type="ECO:0000256" key="9">
    <source>
        <dbReference type="ARBA" id="ARBA00012523"/>
    </source>
</evidence>
<dbReference type="PIRSF" id="PIRSF006135">
    <property type="entry name" value="CobU"/>
    <property type="match status" value="1"/>
</dbReference>
<comment type="function">
    <text evidence="4">Catalyzes ATP-dependent phosphorylation of adenosylcobinamide and addition of GMP to adenosylcobinamide phosphate.</text>
</comment>
<keyword evidence="12 19" id="KW-0547">Nucleotide-binding</keyword>
<evidence type="ECO:0000256" key="10">
    <source>
        <dbReference type="ARBA" id="ARBA00022573"/>
    </source>
</evidence>
<dbReference type="EC" id="2.7.7.62" evidence="9"/>
<keyword evidence="20" id="KW-0548">Nucleotidyltransferase</keyword>
<comment type="pathway">
    <text evidence="5">Cofactor biosynthesis; adenosylcobalamin biosynthesis; adenosylcobalamin from cob(II)yrinate a,c-diamide: step 6/7.</text>
</comment>